<proteinExistence type="predicted"/>
<accession>A0ABP0TTV3</accession>
<sequence length="140" mass="15168">MNSVACGRVPGGLQTRRELSSATVSTTSSSSSPSSSPSPSSESAAEIVQQCAALNFTALGQFLYIAQQAGDESIETAERCLAVFHGLEMVLSEYLRQRVSSYCRQRWRLRVCKLTRFSSRSKGSRVLPISATCVSSLRLP</sequence>
<gene>
    <name evidence="2" type="ORF">CSSPTR1EN2_LOCUS7606</name>
</gene>
<evidence type="ECO:0000256" key="1">
    <source>
        <dbReference type="SAM" id="MobiDB-lite"/>
    </source>
</evidence>
<feature type="compositionally biased region" description="Low complexity" evidence="1">
    <location>
        <begin position="20"/>
        <end position="43"/>
    </location>
</feature>
<name>A0ABP0TTV3_9BRYO</name>
<dbReference type="Proteomes" id="UP001497512">
    <property type="component" value="Chromosome 14"/>
</dbReference>
<evidence type="ECO:0000313" key="2">
    <source>
        <dbReference type="EMBL" id="CAK9204878.1"/>
    </source>
</evidence>
<protein>
    <submittedName>
        <fullName evidence="2">Uncharacterized protein</fullName>
    </submittedName>
</protein>
<organism evidence="2 3">
    <name type="scientific">Sphagnum troendelagicum</name>
    <dbReference type="NCBI Taxonomy" id="128251"/>
    <lineage>
        <taxon>Eukaryota</taxon>
        <taxon>Viridiplantae</taxon>
        <taxon>Streptophyta</taxon>
        <taxon>Embryophyta</taxon>
        <taxon>Bryophyta</taxon>
        <taxon>Sphagnophytina</taxon>
        <taxon>Sphagnopsida</taxon>
        <taxon>Sphagnales</taxon>
        <taxon>Sphagnaceae</taxon>
        <taxon>Sphagnum</taxon>
    </lineage>
</organism>
<reference evidence="2" key="1">
    <citation type="submission" date="2024-02" db="EMBL/GenBank/DDBJ databases">
        <authorList>
            <consortium name="ELIXIR-Norway"/>
            <consortium name="Elixir Norway"/>
        </authorList>
    </citation>
    <scope>NUCLEOTIDE SEQUENCE</scope>
</reference>
<evidence type="ECO:0000313" key="3">
    <source>
        <dbReference type="Proteomes" id="UP001497512"/>
    </source>
</evidence>
<feature type="region of interest" description="Disordered" evidence="1">
    <location>
        <begin position="17"/>
        <end position="43"/>
    </location>
</feature>
<dbReference type="EMBL" id="OZ019906">
    <property type="protein sequence ID" value="CAK9204878.1"/>
    <property type="molecule type" value="Genomic_DNA"/>
</dbReference>
<keyword evidence="3" id="KW-1185">Reference proteome</keyword>